<reference evidence="5" key="1">
    <citation type="journal article" date="2015" name="Front. Plant Sci.">
        <title>Loss of YABBY2-Like Gene Expression May Underlie the Evolution of the Laminar Style in Canna and Contribute to Floral Morphological Diversity in the Zingiberales.</title>
        <authorList>
            <person name="Morioka K."/>
            <person name="Yockteng R."/>
            <person name="Almeida A.M."/>
            <person name="Specht C.D."/>
        </authorList>
    </citation>
    <scope>NUCLEOTIDE SEQUENCE</scope>
    <source>
        <strain evidence="5">56</strain>
    </source>
</reference>
<feature type="non-terminal residue" evidence="5">
    <location>
        <position position="110"/>
    </location>
</feature>
<evidence type="ECO:0000313" key="5">
    <source>
        <dbReference type="EMBL" id="ALX72093.1"/>
    </source>
</evidence>
<dbReference type="PANTHER" id="PTHR31675">
    <property type="entry name" value="PROTEIN YABBY 6-RELATED"/>
    <property type="match status" value="1"/>
</dbReference>
<sequence length="110" mass="12515">LAVTIPAGHVLFNAVTVRCGHCANLLSLHLGSLPQPLPLQNRHHLQLQLQASDHQEREIEWESSLMLRNDRAQLHPIQRPPGKKHRVPSAYNRFIKEEIQRLKACNPSIS</sequence>
<dbReference type="InterPro" id="IPR056776">
    <property type="entry name" value="YABBY_N"/>
</dbReference>
<keyword evidence="2" id="KW-0539">Nucleus</keyword>
<dbReference type="AlphaFoldDB" id="A0A0U4FNM5"/>
<dbReference type="GO" id="GO:0005634">
    <property type="term" value="C:nucleus"/>
    <property type="evidence" value="ECO:0007669"/>
    <property type="project" value="UniProtKB-SubCell"/>
</dbReference>
<gene>
    <name evidence="5" type="primary">YABBY2</name>
</gene>
<name>A0A0U4FNM5_9LILI</name>
<dbReference type="GO" id="GO:0045165">
    <property type="term" value="P:cell fate commitment"/>
    <property type="evidence" value="ECO:0007669"/>
    <property type="project" value="TreeGrafter"/>
</dbReference>
<dbReference type="InterPro" id="IPR056775">
    <property type="entry name" value="YABBY_C"/>
</dbReference>
<feature type="domain" description="YABBY protein C-terminal" evidence="3">
    <location>
        <begin position="75"/>
        <end position="110"/>
    </location>
</feature>
<dbReference type="Pfam" id="PF24868">
    <property type="entry name" value="YABBY_N"/>
    <property type="match status" value="1"/>
</dbReference>
<evidence type="ECO:0000259" key="4">
    <source>
        <dbReference type="Pfam" id="PF24868"/>
    </source>
</evidence>
<evidence type="ECO:0000259" key="3">
    <source>
        <dbReference type="Pfam" id="PF04690"/>
    </source>
</evidence>
<accession>A0A0U4FNM5</accession>
<dbReference type="InterPro" id="IPR006780">
    <property type="entry name" value="YABBY"/>
</dbReference>
<comment type="subcellular location">
    <subcellularLocation>
        <location evidence="1">Nucleus</location>
    </subcellularLocation>
</comment>
<proteinExistence type="evidence at transcript level"/>
<feature type="domain" description="YABBY N-terminal" evidence="4">
    <location>
        <begin position="1"/>
        <end position="41"/>
    </location>
</feature>
<evidence type="ECO:0000256" key="2">
    <source>
        <dbReference type="ARBA" id="ARBA00023242"/>
    </source>
</evidence>
<protein>
    <submittedName>
        <fullName evidence="5">YABBY2</fullName>
    </submittedName>
</protein>
<dbReference type="EMBL" id="KT795216">
    <property type="protein sequence ID" value="ALX72093.1"/>
    <property type="molecule type" value="mRNA"/>
</dbReference>
<feature type="non-terminal residue" evidence="5">
    <location>
        <position position="1"/>
    </location>
</feature>
<dbReference type="Pfam" id="PF04690">
    <property type="entry name" value="YABBY"/>
    <property type="match status" value="1"/>
</dbReference>
<organism evidence="5">
    <name type="scientific">Marantochloa leucantha</name>
    <dbReference type="NCBI Taxonomy" id="94368"/>
    <lineage>
        <taxon>Eukaryota</taxon>
        <taxon>Viridiplantae</taxon>
        <taxon>Streptophyta</taxon>
        <taxon>Embryophyta</taxon>
        <taxon>Tracheophyta</taxon>
        <taxon>Spermatophyta</taxon>
        <taxon>Magnoliopsida</taxon>
        <taxon>Liliopsida</taxon>
        <taxon>Zingiberales</taxon>
        <taxon>Marantaceae</taxon>
        <taxon>Marantochloa</taxon>
    </lineage>
</organism>
<evidence type="ECO:0000256" key="1">
    <source>
        <dbReference type="ARBA" id="ARBA00004123"/>
    </source>
</evidence>